<sequence length="95" mass="10565">MSCVGGMILPPPAEPFPPARLGRHTSNRVVCRCTFLDGGTRSSSIYVESYSLLLFFSGCLVLIWSAVDTSVFANESQFFLYHSIRNHDEYKILGS</sequence>
<dbReference type="Proteomes" id="UP000235672">
    <property type="component" value="Unassembled WGS sequence"/>
</dbReference>
<evidence type="ECO:0000256" key="1">
    <source>
        <dbReference type="SAM" id="Phobius"/>
    </source>
</evidence>
<feature type="transmembrane region" description="Helical" evidence="1">
    <location>
        <begin position="50"/>
        <end position="67"/>
    </location>
</feature>
<name>A0A2J6PUH5_9HELO</name>
<evidence type="ECO:0000313" key="3">
    <source>
        <dbReference type="Proteomes" id="UP000235672"/>
    </source>
</evidence>
<keyword evidence="3" id="KW-1185">Reference proteome</keyword>
<dbReference type="AlphaFoldDB" id="A0A2J6PUH5"/>
<keyword evidence="1" id="KW-0812">Transmembrane</keyword>
<dbReference type="EMBL" id="KZ613498">
    <property type="protein sequence ID" value="PMD17690.1"/>
    <property type="molecule type" value="Genomic_DNA"/>
</dbReference>
<keyword evidence="1" id="KW-1133">Transmembrane helix</keyword>
<protein>
    <submittedName>
        <fullName evidence="2">Uncharacterized protein</fullName>
    </submittedName>
</protein>
<organism evidence="2 3">
    <name type="scientific">Hyaloscypha hepaticicola</name>
    <dbReference type="NCBI Taxonomy" id="2082293"/>
    <lineage>
        <taxon>Eukaryota</taxon>
        <taxon>Fungi</taxon>
        <taxon>Dikarya</taxon>
        <taxon>Ascomycota</taxon>
        <taxon>Pezizomycotina</taxon>
        <taxon>Leotiomycetes</taxon>
        <taxon>Helotiales</taxon>
        <taxon>Hyaloscyphaceae</taxon>
        <taxon>Hyaloscypha</taxon>
    </lineage>
</organism>
<gene>
    <name evidence="2" type="ORF">NA56DRAFT_648420</name>
</gene>
<accession>A0A2J6PUH5</accession>
<reference evidence="2 3" key="1">
    <citation type="submission" date="2016-05" db="EMBL/GenBank/DDBJ databases">
        <title>A degradative enzymes factory behind the ericoid mycorrhizal symbiosis.</title>
        <authorList>
            <consortium name="DOE Joint Genome Institute"/>
            <person name="Martino E."/>
            <person name="Morin E."/>
            <person name="Grelet G."/>
            <person name="Kuo A."/>
            <person name="Kohler A."/>
            <person name="Daghino S."/>
            <person name="Barry K."/>
            <person name="Choi C."/>
            <person name="Cichocki N."/>
            <person name="Clum A."/>
            <person name="Copeland A."/>
            <person name="Hainaut M."/>
            <person name="Haridas S."/>
            <person name="Labutti K."/>
            <person name="Lindquist E."/>
            <person name="Lipzen A."/>
            <person name="Khouja H.-R."/>
            <person name="Murat C."/>
            <person name="Ohm R."/>
            <person name="Olson A."/>
            <person name="Spatafora J."/>
            <person name="Veneault-Fourrey C."/>
            <person name="Henrissat B."/>
            <person name="Grigoriev I."/>
            <person name="Martin F."/>
            <person name="Perotto S."/>
        </authorList>
    </citation>
    <scope>NUCLEOTIDE SEQUENCE [LARGE SCALE GENOMIC DNA]</scope>
    <source>
        <strain evidence="2 3">UAMH 7357</strain>
    </source>
</reference>
<keyword evidence="1" id="KW-0472">Membrane</keyword>
<proteinExistence type="predicted"/>
<evidence type="ECO:0000313" key="2">
    <source>
        <dbReference type="EMBL" id="PMD17690.1"/>
    </source>
</evidence>